<keyword evidence="3" id="KW-0378">Hydrolase</keyword>
<dbReference type="Pfam" id="PF00795">
    <property type="entry name" value="CN_hydrolase"/>
    <property type="match status" value="1"/>
</dbReference>
<name>A0A3B7QY81_9BACT</name>
<dbReference type="InterPro" id="IPR003010">
    <property type="entry name" value="C-N_Hydrolase"/>
</dbReference>
<dbReference type="GO" id="GO:0016787">
    <property type="term" value="F:hydrolase activity"/>
    <property type="evidence" value="ECO:0007669"/>
    <property type="project" value="UniProtKB-KW"/>
</dbReference>
<dbReference type="InterPro" id="IPR036526">
    <property type="entry name" value="C-N_Hydrolase_sf"/>
</dbReference>
<dbReference type="PANTHER" id="PTHR23088">
    <property type="entry name" value="NITRILASE-RELATED"/>
    <property type="match status" value="1"/>
</dbReference>
<sequence length="311" mass="33448">MNSLFSRWKKPTAPVPAPPPSLATAPAAPTQGSLRVGMAQLLVEGGEPQRNLERAAQMIAQAAQQGCALVLLPETLDFAWTHPSALTEAQPIPGLFSDRLCQEAKAHSIYVCAGLTERTADGRIYNAAILIGPEGGILLKYHKINLLGVEQPFYQVGQTLNVVDTPLGKIGVNICADNYLDGLSIGHTLARMGAEIILSPSSWTVDYSITEEHDPYQEKWVKPYKILATLYNVVVVGTTSVGYIVGGPYEGKKSVGCSLAVAADGIKAQGTFNEFAGELIVADLPRPHRPERGTAISDKLRQSGYRFDQPL</sequence>
<dbReference type="PANTHER" id="PTHR23088:SF27">
    <property type="entry name" value="DEAMINATED GLUTATHIONE AMIDASE"/>
    <property type="match status" value="1"/>
</dbReference>
<organism evidence="3 4">
    <name type="scientific">Hymenobacter oligotrophus</name>
    <dbReference type="NCBI Taxonomy" id="2319843"/>
    <lineage>
        <taxon>Bacteria</taxon>
        <taxon>Pseudomonadati</taxon>
        <taxon>Bacteroidota</taxon>
        <taxon>Cytophagia</taxon>
        <taxon>Cytophagales</taxon>
        <taxon>Hymenobacteraceae</taxon>
        <taxon>Hymenobacter</taxon>
    </lineage>
</organism>
<dbReference type="Proteomes" id="UP000262802">
    <property type="component" value="Chromosome"/>
</dbReference>
<gene>
    <name evidence="3" type="ORF">D3Y59_05425</name>
</gene>
<dbReference type="CDD" id="cd07197">
    <property type="entry name" value="nitrilase"/>
    <property type="match status" value="1"/>
</dbReference>
<reference evidence="3 4" key="1">
    <citation type="submission" date="2018-09" db="EMBL/GenBank/DDBJ databases">
        <title>Hymenobacter medium sp. nov., isolated from R2A medium.</title>
        <authorList>
            <person name="Yingchao G."/>
        </authorList>
    </citation>
    <scope>NUCLEOTIDE SEQUENCE [LARGE SCALE GENOMIC DNA]</scope>
    <source>
        <strain evidence="4">sh-6</strain>
    </source>
</reference>
<evidence type="ECO:0000259" key="2">
    <source>
        <dbReference type="PROSITE" id="PS50263"/>
    </source>
</evidence>
<accession>A0A3B7QY81</accession>
<dbReference type="EMBL" id="CP032317">
    <property type="protein sequence ID" value="AYA36545.1"/>
    <property type="molecule type" value="Genomic_DNA"/>
</dbReference>
<evidence type="ECO:0000313" key="3">
    <source>
        <dbReference type="EMBL" id="AYA36545.1"/>
    </source>
</evidence>
<protein>
    <submittedName>
        <fullName evidence="3">Carbon-nitrogen hydrolase family protein</fullName>
    </submittedName>
</protein>
<feature type="domain" description="CN hydrolase" evidence="2">
    <location>
        <begin position="34"/>
        <end position="286"/>
    </location>
</feature>
<evidence type="ECO:0000256" key="1">
    <source>
        <dbReference type="SAM" id="MobiDB-lite"/>
    </source>
</evidence>
<dbReference type="Gene3D" id="3.60.110.10">
    <property type="entry name" value="Carbon-nitrogen hydrolase"/>
    <property type="match status" value="1"/>
</dbReference>
<dbReference type="OrthoDB" id="9811121at2"/>
<feature type="region of interest" description="Disordered" evidence="1">
    <location>
        <begin position="290"/>
        <end position="311"/>
    </location>
</feature>
<dbReference type="AlphaFoldDB" id="A0A3B7QY81"/>
<dbReference type="SUPFAM" id="SSF56317">
    <property type="entry name" value="Carbon-nitrogen hydrolase"/>
    <property type="match status" value="1"/>
</dbReference>
<keyword evidence="4" id="KW-1185">Reference proteome</keyword>
<dbReference type="PROSITE" id="PS50263">
    <property type="entry name" value="CN_HYDROLASE"/>
    <property type="match status" value="1"/>
</dbReference>
<proteinExistence type="predicted"/>
<evidence type="ECO:0000313" key="4">
    <source>
        <dbReference type="Proteomes" id="UP000262802"/>
    </source>
</evidence>
<dbReference type="RefSeq" id="WP_119444127.1">
    <property type="nucleotide sequence ID" value="NZ_CP032317.1"/>
</dbReference>
<feature type="region of interest" description="Disordered" evidence="1">
    <location>
        <begin position="1"/>
        <end position="29"/>
    </location>
</feature>
<dbReference type="KEGG" id="hyh:D3Y59_05425"/>